<keyword evidence="2" id="KW-0472">Membrane</keyword>
<feature type="transmembrane region" description="Helical" evidence="2">
    <location>
        <begin position="6"/>
        <end position="32"/>
    </location>
</feature>
<gene>
    <name evidence="3" type="ORF">BROFUL_02726</name>
</gene>
<keyword evidence="2" id="KW-0812">Transmembrane</keyword>
<evidence type="ECO:0000256" key="1">
    <source>
        <dbReference type="SAM" id="MobiDB-lite"/>
    </source>
</evidence>
<evidence type="ECO:0000256" key="2">
    <source>
        <dbReference type="SAM" id="Phobius"/>
    </source>
</evidence>
<dbReference type="Proteomes" id="UP000034954">
    <property type="component" value="Unassembled WGS sequence"/>
</dbReference>
<feature type="region of interest" description="Disordered" evidence="1">
    <location>
        <begin position="120"/>
        <end position="155"/>
    </location>
</feature>
<dbReference type="EMBL" id="LAQJ01000253">
    <property type="protein sequence ID" value="KKO18578.1"/>
    <property type="molecule type" value="Genomic_DNA"/>
</dbReference>
<organism evidence="3 4">
    <name type="scientific">Candidatus Brocadia fulgida</name>
    <dbReference type="NCBI Taxonomy" id="380242"/>
    <lineage>
        <taxon>Bacteria</taxon>
        <taxon>Pseudomonadati</taxon>
        <taxon>Planctomycetota</taxon>
        <taxon>Candidatus Brocadiia</taxon>
        <taxon>Candidatus Brocadiales</taxon>
        <taxon>Candidatus Brocadiaceae</taxon>
        <taxon>Candidatus Brocadia</taxon>
    </lineage>
</organism>
<feature type="compositionally biased region" description="Low complexity" evidence="1">
    <location>
        <begin position="120"/>
        <end position="133"/>
    </location>
</feature>
<proteinExistence type="predicted"/>
<keyword evidence="2" id="KW-1133">Transmembrane helix</keyword>
<protein>
    <submittedName>
        <fullName evidence="3">Uncharacterized protein</fullName>
    </submittedName>
</protein>
<keyword evidence="4" id="KW-1185">Reference proteome</keyword>
<reference evidence="3 4" key="1">
    <citation type="journal article" date="2013" name="BMC Microbiol.">
        <title>Identification of the type II cytochrome c maturation pathway in anammox bacteria by comparative genomics.</title>
        <authorList>
            <person name="Ferousi C."/>
            <person name="Speth D.R."/>
            <person name="Reimann J."/>
            <person name="Op den Camp H.J."/>
            <person name="Allen J.W."/>
            <person name="Keltjens J.T."/>
            <person name="Jetten M.S."/>
        </authorList>
    </citation>
    <scope>NUCLEOTIDE SEQUENCE [LARGE SCALE GENOMIC DNA]</scope>
    <source>
        <strain evidence="3">RU1</strain>
    </source>
</reference>
<sequence>METSVLISLLTCAFALGTMIAGIVGYYVGYLINRAKLPAPRRVAILKDLLIEVSRQIAEVHKSTHEKTMQFQECTIEVAFEAESQTDLKSKSEIPQVYAVELGGSSKETHSNKITLKYQPIANQPAPQAPAIPVNSAENLPPGWTIQPPDTSKKE</sequence>
<name>A0A0M2UR63_9BACT</name>
<comment type="caution">
    <text evidence="3">The sequence shown here is derived from an EMBL/GenBank/DDBJ whole genome shotgun (WGS) entry which is preliminary data.</text>
</comment>
<evidence type="ECO:0000313" key="4">
    <source>
        <dbReference type="Proteomes" id="UP000034954"/>
    </source>
</evidence>
<dbReference type="AlphaFoldDB" id="A0A0M2UR63"/>
<accession>A0A0M2UR63</accession>
<evidence type="ECO:0000313" key="3">
    <source>
        <dbReference type="EMBL" id="KKO18578.1"/>
    </source>
</evidence>